<proteinExistence type="predicted"/>
<accession>A0A2H4YH05</accession>
<keyword evidence="2" id="KW-0547">Nucleotide-binding</keyword>
<evidence type="ECO:0000313" key="2">
    <source>
        <dbReference type="EMBL" id="AUE23460.1"/>
    </source>
</evidence>
<sequence>MGNGPDWAAYRKGGNENPRAGFGSNRGGKLSYSNNRVEETLESVLSGTRIMAVPEMSLSLEAAQYFKIRSAVSPADGITPVATYLPYYDKYGKLTGFKKRDWTLQKEKTGHFSTVGAVKASSQFFGQHEALWVLVVNRSISWKVKVTYAPHGRQRMKWLRPCLQALRPARV</sequence>
<dbReference type="EMBL" id="MG250486">
    <property type="protein sequence ID" value="AUE23460.1"/>
    <property type="molecule type" value="Genomic_DNA"/>
</dbReference>
<keyword evidence="2" id="KW-0067">ATP-binding</keyword>
<keyword evidence="2" id="KW-0347">Helicase</keyword>
<dbReference type="Proteomes" id="UP000241480">
    <property type="component" value="Segment"/>
</dbReference>
<protein>
    <submittedName>
        <fullName evidence="2">DNA primase/helicase</fullName>
    </submittedName>
</protein>
<name>A0A2H4YH05_9CAUD</name>
<evidence type="ECO:0000313" key="3">
    <source>
        <dbReference type="Proteomes" id="UP000241480"/>
    </source>
</evidence>
<reference evidence="2 3" key="1">
    <citation type="submission" date="2017-10" db="EMBL/GenBank/DDBJ databases">
        <title>Antibacterial composition for extension of chilled fish shelf life and decreasing of risk of food-borne infections, bacteriophage strains for its preparation.</title>
        <authorList>
            <person name="Zulkarneev E.R."/>
            <person name="Aleshkin A.V."/>
            <person name="Rubalsky O.V."/>
            <person name="Kiseleva I.A."/>
            <person name="Rubalskii E.O."/>
            <person name="Lebedev S.N."/>
        </authorList>
    </citation>
    <scope>NUCLEOTIDE SEQUENCE [LARGE SCALE GENOMIC DNA]</scope>
</reference>
<evidence type="ECO:0000256" key="1">
    <source>
        <dbReference type="SAM" id="MobiDB-lite"/>
    </source>
</evidence>
<organism evidence="2 3">
    <name type="scientific">Raoultella phage Ro1</name>
    <dbReference type="NCBI Taxonomy" id="2053702"/>
    <lineage>
        <taxon>Viruses</taxon>
        <taxon>Duplodnaviria</taxon>
        <taxon>Heunggongvirae</taxon>
        <taxon>Uroviricota</taxon>
        <taxon>Caudoviricetes</taxon>
        <taxon>Vequintavirinae</taxon>
        <taxon>Mydovirus</taxon>
        <taxon>Mydovirus Ro1</taxon>
    </lineage>
</organism>
<dbReference type="GO" id="GO:0004386">
    <property type="term" value="F:helicase activity"/>
    <property type="evidence" value="ECO:0007669"/>
    <property type="project" value="UniProtKB-KW"/>
</dbReference>
<keyword evidence="3" id="KW-1185">Reference proteome</keyword>
<feature type="region of interest" description="Disordered" evidence="1">
    <location>
        <begin position="1"/>
        <end position="29"/>
    </location>
</feature>
<keyword evidence="2" id="KW-0378">Hydrolase</keyword>
<gene>
    <name evidence="2" type="ORF">Ro1_00255</name>
</gene>